<protein>
    <submittedName>
        <fullName evidence="2">Uncharacterized protein</fullName>
    </submittedName>
</protein>
<proteinExistence type="predicted"/>
<dbReference type="EMBL" id="LAVV01010237">
    <property type="protein sequence ID" value="KNZ49366.1"/>
    <property type="molecule type" value="Genomic_DNA"/>
</dbReference>
<evidence type="ECO:0000313" key="2">
    <source>
        <dbReference type="EMBL" id="KNZ49366.1"/>
    </source>
</evidence>
<dbReference type="Proteomes" id="UP000037035">
    <property type="component" value="Unassembled WGS sequence"/>
</dbReference>
<gene>
    <name evidence="2" type="ORF">VP01_5065g1</name>
</gene>
<evidence type="ECO:0000313" key="3">
    <source>
        <dbReference type="Proteomes" id="UP000037035"/>
    </source>
</evidence>
<dbReference type="VEuPathDB" id="FungiDB:VP01_5065g1"/>
<dbReference type="AlphaFoldDB" id="A0A0L6ULH0"/>
<sequence length="171" mass="19839">MKQWWKVKDYTDTSGNGGFFKDTQVWSHKVVELTLTGPVSPYPDSVGNLRKPPRRIITQLLPYERQDHEARKEQLHLQAQFDWEAMDQRGKAELRVAQRDTDCKQEAAQQDADRKQEWQEAQKLHLNENQQYKESQAAQAKSRQMFESEKLALMSNLGWGSSVYLAMNGGL</sequence>
<reference evidence="2 3" key="1">
    <citation type="submission" date="2015-08" db="EMBL/GenBank/DDBJ databases">
        <title>Next Generation Sequencing and Analysis of the Genome of Puccinia sorghi L Schw, the Causal Agent of Maize Common Rust.</title>
        <authorList>
            <person name="Rochi L."/>
            <person name="Burguener G."/>
            <person name="Darino M."/>
            <person name="Turjanski A."/>
            <person name="Kreff E."/>
            <person name="Dieguez M.J."/>
            <person name="Sacco F."/>
        </authorList>
    </citation>
    <scope>NUCLEOTIDE SEQUENCE [LARGE SCALE GENOMIC DNA]</scope>
    <source>
        <strain evidence="2 3">RO10H11247</strain>
    </source>
</reference>
<feature type="region of interest" description="Disordered" evidence="1">
    <location>
        <begin position="97"/>
        <end position="116"/>
    </location>
</feature>
<name>A0A0L6ULH0_9BASI</name>
<keyword evidence="3" id="KW-1185">Reference proteome</keyword>
<organism evidence="2 3">
    <name type="scientific">Puccinia sorghi</name>
    <dbReference type="NCBI Taxonomy" id="27349"/>
    <lineage>
        <taxon>Eukaryota</taxon>
        <taxon>Fungi</taxon>
        <taxon>Dikarya</taxon>
        <taxon>Basidiomycota</taxon>
        <taxon>Pucciniomycotina</taxon>
        <taxon>Pucciniomycetes</taxon>
        <taxon>Pucciniales</taxon>
        <taxon>Pucciniaceae</taxon>
        <taxon>Puccinia</taxon>
    </lineage>
</organism>
<accession>A0A0L6ULH0</accession>
<evidence type="ECO:0000256" key="1">
    <source>
        <dbReference type="SAM" id="MobiDB-lite"/>
    </source>
</evidence>
<comment type="caution">
    <text evidence="2">The sequence shown here is derived from an EMBL/GenBank/DDBJ whole genome shotgun (WGS) entry which is preliminary data.</text>
</comment>